<dbReference type="GO" id="GO:0006508">
    <property type="term" value="P:proteolysis"/>
    <property type="evidence" value="ECO:0007669"/>
    <property type="project" value="UniProtKB-KW"/>
</dbReference>
<feature type="domain" description="Peptidase M48" evidence="13">
    <location>
        <begin position="79"/>
        <end position="299"/>
    </location>
</feature>
<keyword evidence="7 12" id="KW-0378">Hydrolase</keyword>
<evidence type="ECO:0000256" key="10">
    <source>
        <dbReference type="ARBA" id="ARBA00023049"/>
    </source>
</evidence>
<dbReference type="EMBL" id="MHIX01000005">
    <property type="protein sequence ID" value="OGY59990.1"/>
    <property type="molecule type" value="Genomic_DNA"/>
</dbReference>
<dbReference type="GO" id="GO:0004222">
    <property type="term" value="F:metalloendopeptidase activity"/>
    <property type="evidence" value="ECO:0007669"/>
    <property type="project" value="UniProtKB-UniRule"/>
</dbReference>
<organism evidence="14 15">
    <name type="scientific">Candidatus Colwellbacteria bacterium RIFCSPHIGHO2_12_FULL_44_17</name>
    <dbReference type="NCBI Taxonomy" id="1797689"/>
    <lineage>
        <taxon>Bacteria</taxon>
        <taxon>Candidatus Colwelliibacteriota</taxon>
    </lineage>
</organism>
<feature type="transmembrane region" description="Helical" evidence="12">
    <location>
        <begin position="153"/>
        <end position="174"/>
    </location>
</feature>
<evidence type="ECO:0000256" key="12">
    <source>
        <dbReference type="HAMAP-Rule" id="MF_00188"/>
    </source>
</evidence>
<comment type="subcellular location">
    <subcellularLocation>
        <location evidence="1 12">Cell membrane</location>
        <topology evidence="1 12">Multi-pass membrane protein</topology>
    </subcellularLocation>
</comment>
<evidence type="ECO:0000256" key="9">
    <source>
        <dbReference type="ARBA" id="ARBA00022989"/>
    </source>
</evidence>
<keyword evidence="3 12" id="KW-1003">Cell membrane</keyword>
<reference evidence="14 15" key="1">
    <citation type="journal article" date="2016" name="Nat. Commun.">
        <title>Thousands of microbial genomes shed light on interconnected biogeochemical processes in an aquifer system.</title>
        <authorList>
            <person name="Anantharaman K."/>
            <person name="Brown C.T."/>
            <person name="Hug L.A."/>
            <person name="Sharon I."/>
            <person name="Castelle C.J."/>
            <person name="Probst A.J."/>
            <person name="Thomas B.C."/>
            <person name="Singh A."/>
            <person name="Wilkins M.J."/>
            <person name="Karaoz U."/>
            <person name="Brodie E.L."/>
            <person name="Williams K.H."/>
            <person name="Hubbard S.S."/>
            <person name="Banfield J.F."/>
        </authorList>
    </citation>
    <scope>NUCLEOTIDE SEQUENCE [LARGE SCALE GENOMIC DNA]</scope>
</reference>
<dbReference type="Proteomes" id="UP000178515">
    <property type="component" value="Unassembled WGS sequence"/>
</dbReference>
<dbReference type="Pfam" id="PF01435">
    <property type="entry name" value="Peptidase_M48"/>
    <property type="match status" value="1"/>
</dbReference>
<dbReference type="InterPro" id="IPR050083">
    <property type="entry name" value="HtpX_protease"/>
</dbReference>
<dbReference type="InterPro" id="IPR022919">
    <property type="entry name" value="Pept_M48_protease_HtpX"/>
</dbReference>
<evidence type="ECO:0000313" key="14">
    <source>
        <dbReference type="EMBL" id="OGY59990.1"/>
    </source>
</evidence>
<evidence type="ECO:0000256" key="4">
    <source>
        <dbReference type="ARBA" id="ARBA00022670"/>
    </source>
</evidence>
<evidence type="ECO:0000256" key="6">
    <source>
        <dbReference type="ARBA" id="ARBA00022723"/>
    </source>
</evidence>
<evidence type="ECO:0000256" key="7">
    <source>
        <dbReference type="ARBA" id="ARBA00022801"/>
    </source>
</evidence>
<proteinExistence type="inferred from homology"/>
<feature type="binding site" evidence="12">
    <location>
        <position position="223"/>
    </location>
    <ligand>
        <name>Zn(2+)</name>
        <dbReference type="ChEBI" id="CHEBI:29105"/>
        <note>catalytic</note>
    </ligand>
</feature>
<evidence type="ECO:0000259" key="13">
    <source>
        <dbReference type="Pfam" id="PF01435"/>
    </source>
</evidence>
<evidence type="ECO:0000256" key="11">
    <source>
        <dbReference type="ARBA" id="ARBA00023136"/>
    </source>
</evidence>
<dbReference type="GO" id="GO:0005886">
    <property type="term" value="C:plasma membrane"/>
    <property type="evidence" value="ECO:0007669"/>
    <property type="project" value="UniProtKB-SubCell"/>
</dbReference>
<dbReference type="AlphaFoldDB" id="A0A1G1Z7Z8"/>
<protein>
    <recommendedName>
        <fullName evidence="12">Protease HtpX homolog</fullName>
        <ecNumber evidence="12">3.4.24.-</ecNumber>
    </recommendedName>
</protein>
<feature type="transmembrane region" description="Helical" evidence="12">
    <location>
        <begin position="42"/>
        <end position="60"/>
    </location>
</feature>
<keyword evidence="6 12" id="KW-0479">Metal-binding</keyword>
<dbReference type="CDD" id="cd07340">
    <property type="entry name" value="M48B_Htpx_like"/>
    <property type="match status" value="1"/>
</dbReference>
<keyword evidence="11 12" id="KW-0472">Membrane</keyword>
<dbReference type="Gene3D" id="3.30.2010.10">
    <property type="entry name" value="Metalloproteases ('zincins'), catalytic domain"/>
    <property type="match status" value="1"/>
</dbReference>
<feature type="transmembrane region" description="Helical" evidence="12">
    <location>
        <begin position="16"/>
        <end position="36"/>
    </location>
</feature>
<gene>
    <name evidence="12" type="primary">htpX</name>
    <name evidence="14" type="ORF">A3F24_01525</name>
</gene>
<keyword evidence="9 12" id="KW-1133">Transmembrane helix</keyword>
<dbReference type="PANTHER" id="PTHR43221:SF1">
    <property type="entry name" value="PROTEASE HTPX"/>
    <property type="match status" value="1"/>
</dbReference>
<keyword evidence="8 12" id="KW-0862">Zinc</keyword>
<dbReference type="InterPro" id="IPR001915">
    <property type="entry name" value="Peptidase_M48"/>
</dbReference>
<name>A0A1G1Z7Z8_9BACT</name>
<dbReference type="GO" id="GO:0008270">
    <property type="term" value="F:zinc ion binding"/>
    <property type="evidence" value="ECO:0007669"/>
    <property type="project" value="UniProtKB-UniRule"/>
</dbReference>
<feature type="binding site" evidence="12">
    <location>
        <position position="143"/>
    </location>
    <ligand>
        <name>Zn(2+)</name>
        <dbReference type="ChEBI" id="CHEBI:29105"/>
        <note>catalytic</note>
    </ligand>
</feature>
<dbReference type="HAMAP" id="MF_00188">
    <property type="entry name" value="Pept_M48_protease_HtpX"/>
    <property type="match status" value="1"/>
</dbReference>
<evidence type="ECO:0000313" key="15">
    <source>
        <dbReference type="Proteomes" id="UP000178515"/>
    </source>
</evidence>
<keyword evidence="4 12" id="KW-0645">Protease</keyword>
<evidence type="ECO:0000256" key="8">
    <source>
        <dbReference type="ARBA" id="ARBA00022833"/>
    </source>
</evidence>
<evidence type="ECO:0000256" key="5">
    <source>
        <dbReference type="ARBA" id="ARBA00022692"/>
    </source>
</evidence>
<comment type="cofactor">
    <cofactor evidence="12">
        <name>Zn(2+)</name>
        <dbReference type="ChEBI" id="CHEBI:29105"/>
    </cofactor>
    <text evidence="12">Binds 1 zinc ion per subunit.</text>
</comment>
<feature type="active site" evidence="12">
    <location>
        <position position="144"/>
    </location>
</feature>
<feature type="transmembrane region" description="Helical" evidence="12">
    <location>
        <begin position="194"/>
        <end position="214"/>
    </location>
</feature>
<keyword evidence="5 12" id="KW-0812">Transmembrane</keyword>
<dbReference type="EC" id="3.4.24.-" evidence="12"/>
<dbReference type="STRING" id="1797689.A3F24_01525"/>
<sequence>MASLYTHKDSNIRKTWALFTVFLIVVIGIGYIFSYVYDDVSILYIAVIFSVFMSFTSYWFSDRIVLSMTRAIPVEMSNHPELYRLVENLSITAGLPMPRIYLVPEAQANAFATGRDPEHAVIAVTQGLLEKLDKSELEGVLAHELSHIGNRDMLVGTMAVVLVGFISILSDIFLRSMFWRGGRRSSSREGNAGAILFIIGLVLAILAPISAKLIQLAISRKREFLADASGALLTRYPDGLVRALEKIRDDRTPMKVATNTTAHLWLDDPFNEERGTSWLHKLFMTHPPIDDRIKALRGINVG</sequence>
<feature type="binding site" evidence="12">
    <location>
        <position position="147"/>
    </location>
    <ligand>
        <name>Zn(2+)</name>
        <dbReference type="ChEBI" id="CHEBI:29105"/>
        <note>catalytic</note>
    </ligand>
</feature>
<dbReference type="PANTHER" id="PTHR43221">
    <property type="entry name" value="PROTEASE HTPX"/>
    <property type="match status" value="1"/>
</dbReference>
<comment type="caution">
    <text evidence="14">The sequence shown here is derived from an EMBL/GenBank/DDBJ whole genome shotgun (WGS) entry which is preliminary data.</text>
</comment>
<evidence type="ECO:0000256" key="3">
    <source>
        <dbReference type="ARBA" id="ARBA00022475"/>
    </source>
</evidence>
<comment type="similarity">
    <text evidence="2 12">Belongs to the peptidase M48B family.</text>
</comment>
<evidence type="ECO:0000256" key="1">
    <source>
        <dbReference type="ARBA" id="ARBA00004651"/>
    </source>
</evidence>
<keyword evidence="10 12" id="KW-0482">Metalloprotease</keyword>
<evidence type="ECO:0000256" key="2">
    <source>
        <dbReference type="ARBA" id="ARBA00009779"/>
    </source>
</evidence>
<accession>A0A1G1Z7Z8</accession>